<dbReference type="Proteomes" id="UP000225706">
    <property type="component" value="Unassembled WGS sequence"/>
</dbReference>
<keyword evidence="3" id="KW-1185">Reference proteome</keyword>
<keyword evidence="1" id="KW-0472">Membrane</keyword>
<feature type="transmembrane region" description="Helical" evidence="1">
    <location>
        <begin position="82"/>
        <end position="102"/>
    </location>
</feature>
<evidence type="ECO:0000256" key="1">
    <source>
        <dbReference type="SAM" id="Phobius"/>
    </source>
</evidence>
<dbReference type="InterPro" id="IPR022564">
    <property type="entry name" value="DUF2678"/>
</dbReference>
<organism evidence="2 3">
    <name type="scientific">Stylophora pistillata</name>
    <name type="common">Smooth cauliflower coral</name>
    <dbReference type="NCBI Taxonomy" id="50429"/>
    <lineage>
        <taxon>Eukaryota</taxon>
        <taxon>Metazoa</taxon>
        <taxon>Cnidaria</taxon>
        <taxon>Anthozoa</taxon>
        <taxon>Hexacorallia</taxon>
        <taxon>Scleractinia</taxon>
        <taxon>Astrocoeniina</taxon>
        <taxon>Pocilloporidae</taxon>
        <taxon>Stylophora</taxon>
    </lineage>
</organism>
<dbReference type="AlphaFoldDB" id="A0A2B4RFC0"/>
<dbReference type="OrthoDB" id="9989066at2759"/>
<reference evidence="3" key="1">
    <citation type="journal article" date="2017" name="bioRxiv">
        <title>Comparative analysis of the genomes of Stylophora pistillata and Acropora digitifera provides evidence for extensive differences between species of corals.</title>
        <authorList>
            <person name="Voolstra C.R."/>
            <person name="Li Y."/>
            <person name="Liew Y.J."/>
            <person name="Baumgarten S."/>
            <person name="Zoccola D."/>
            <person name="Flot J.-F."/>
            <person name="Tambutte S."/>
            <person name="Allemand D."/>
            <person name="Aranda M."/>
        </authorList>
    </citation>
    <scope>NUCLEOTIDE SEQUENCE [LARGE SCALE GENOMIC DNA]</scope>
</reference>
<evidence type="ECO:0000313" key="2">
    <source>
        <dbReference type="EMBL" id="PFX14975.1"/>
    </source>
</evidence>
<name>A0A2B4RFC0_STYPI</name>
<comment type="caution">
    <text evidence="2">The sequence shown here is derived from an EMBL/GenBank/DDBJ whole genome shotgun (WGS) entry which is preliminary data.</text>
</comment>
<proteinExistence type="predicted"/>
<keyword evidence="1" id="KW-1133">Transmembrane helix</keyword>
<accession>A0A2B4RFC0</accession>
<evidence type="ECO:0000313" key="3">
    <source>
        <dbReference type="Proteomes" id="UP000225706"/>
    </source>
</evidence>
<feature type="transmembrane region" description="Helical" evidence="1">
    <location>
        <begin position="20"/>
        <end position="41"/>
    </location>
</feature>
<feature type="transmembrane region" description="Helical" evidence="1">
    <location>
        <begin position="48"/>
        <end position="70"/>
    </location>
</feature>
<dbReference type="EMBL" id="LSMT01000702">
    <property type="protein sequence ID" value="PFX14975.1"/>
    <property type="molecule type" value="Genomic_DNA"/>
</dbReference>
<keyword evidence="1" id="KW-0812">Transmembrane</keyword>
<dbReference type="Pfam" id="PF10856">
    <property type="entry name" value="DUF2678"/>
    <property type="match status" value="1"/>
</dbReference>
<sequence>MDSTEAAPLYHEISPLTKLMLRALAIVTAVIVLITLILSFVKASQDSMNYLIVVNMLISRVIGGIITWWYHKGVIEAKKIAFMAFVGICIIFQAIISDVYVYKKVETQAPTVIAPTPATLHPSSVVSPTR</sequence>
<protein>
    <submittedName>
        <fullName evidence="2">Uncharacterized protein</fullName>
    </submittedName>
</protein>
<gene>
    <name evidence="2" type="ORF">AWC38_SpisGene20830</name>
</gene>